<evidence type="ECO:0000313" key="3">
    <source>
        <dbReference type="Proteomes" id="UP000193922"/>
    </source>
</evidence>
<dbReference type="PANTHER" id="PTHR24006">
    <property type="entry name" value="UBIQUITIN CARBOXYL-TERMINAL HYDROLASE"/>
    <property type="match status" value="1"/>
</dbReference>
<dbReference type="STRING" id="61395.A0A1Y1VZX2"/>
<feature type="domain" description="USP" evidence="1">
    <location>
        <begin position="225"/>
        <end position="521"/>
    </location>
</feature>
<dbReference type="GO" id="GO:0004843">
    <property type="term" value="F:cysteine-type deubiquitinase activity"/>
    <property type="evidence" value="ECO:0007669"/>
    <property type="project" value="InterPro"/>
</dbReference>
<comment type="caution">
    <text evidence="2">The sequence shown here is derived from an EMBL/GenBank/DDBJ whole genome shotgun (WGS) entry which is preliminary data.</text>
</comment>
<dbReference type="InterPro" id="IPR001394">
    <property type="entry name" value="Peptidase_C19_UCH"/>
</dbReference>
<dbReference type="GO" id="GO:0005829">
    <property type="term" value="C:cytosol"/>
    <property type="evidence" value="ECO:0007669"/>
    <property type="project" value="TreeGrafter"/>
</dbReference>
<dbReference type="InterPro" id="IPR028889">
    <property type="entry name" value="USP"/>
</dbReference>
<dbReference type="Gene3D" id="2.60.210.10">
    <property type="entry name" value="Apoptosis, Tumor Necrosis Factor Receptor Associated Protein 2, Chain A"/>
    <property type="match status" value="1"/>
</dbReference>
<dbReference type="EMBL" id="MCFD01000014">
    <property type="protein sequence ID" value="ORX66817.1"/>
    <property type="molecule type" value="Genomic_DNA"/>
</dbReference>
<accession>A0A1Y1VZX2</accession>
<proteinExistence type="predicted"/>
<dbReference type="GO" id="GO:0031647">
    <property type="term" value="P:regulation of protein stability"/>
    <property type="evidence" value="ECO:0007669"/>
    <property type="project" value="TreeGrafter"/>
</dbReference>
<protein>
    <submittedName>
        <fullName evidence="2">Cysteine proteinase</fullName>
    </submittedName>
</protein>
<dbReference type="InterPro" id="IPR038765">
    <property type="entry name" value="Papain-like_cys_pep_sf"/>
</dbReference>
<dbReference type="GO" id="GO:0016579">
    <property type="term" value="P:protein deubiquitination"/>
    <property type="evidence" value="ECO:0007669"/>
    <property type="project" value="InterPro"/>
</dbReference>
<dbReference type="SUPFAM" id="SSF54001">
    <property type="entry name" value="Cysteine proteinases"/>
    <property type="match status" value="1"/>
</dbReference>
<dbReference type="GeneID" id="63807539"/>
<evidence type="ECO:0000259" key="1">
    <source>
        <dbReference type="PROSITE" id="PS50235"/>
    </source>
</evidence>
<dbReference type="OrthoDB" id="289038at2759"/>
<reference evidence="2 3" key="1">
    <citation type="submission" date="2016-07" db="EMBL/GenBank/DDBJ databases">
        <title>Pervasive Adenine N6-methylation of Active Genes in Fungi.</title>
        <authorList>
            <consortium name="DOE Joint Genome Institute"/>
            <person name="Mondo S.J."/>
            <person name="Dannebaum R.O."/>
            <person name="Kuo R.C."/>
            <person name="Labutti K."/>
            <person name="Haridas S."/>
            <person name="Kuo A."/>
            <person name="Salamov A."/>
            <person name="Ahrendt S.R."/>
            <person name="Lipzen A."/>
            <person name="Sullivan W."/>
            <person name="Andreopoulos W.B."/>
            <person name="Clum A."/>
            <person name="Lindquist E."/>
            <person name="Daum C."/>
            <person name="Ramamoorthy G.K."/>
            <person name="Gryganskyi A."/>
            <person name="Culley D."/>
            <person name="Magnuson J.K."/>
            <person name="James T.Y."/>
            <person name="O'Malley M.A."/>
            <person name="Stajich J.E."/>
            <person name="Spatafora J.W."/>
            <person name="Visel A."/>
            <person name="Grigoriev I.V."/>
        </authorList>
    </citation>
    <scope>NUCLEOTIDE SEQUENCE [LARGE SCALE GENOMIC DNA]</scope>
    <source>
        <strain evidence="2 3">ATCC 12442</strain>
    </source>
</reference>
<dbReference type="Proteomes" id="UP000193922">
    <property type="component" value="Unassembled WGS sequence"/>
</dbReference>
<dbReference type="RefSeq" id="XP_040740776.1">
    <property type="nucleotide sequence ID" value="XM_040890891.1"/>
</dbReference>
<sequence length="560" mass="63409">MYICEEPPAYSEFDPNQQLAGIEEPTDSTNLTGQSDATFTKLSAEIRRLDERLLNKYLPLYRGYQEIGHRVIHGEIADWSKVDREGVCAKFNISDNQFQLAIYPVDEEVDGFVSLYLECMYSEHTKDHPHICVYFCLALSNPADPSVCWRQAFEHRFTYGSNLHGSGRFIERRALKSILDGHSRPILEHGRVRVSAFVRVIYDETGIMWGEGLRKRSLYPITRCAGIRLHPDYPYLGILLQTLYHMKAVRHSIYLAPTHGLAPTRSVICAIKRVFLNLETSTTFVHIGELVRALRHEAGEMCTALNRQQFDSLVHKYVADALQTTVATGITRKLFRGRVRTSVCTPDAQLRAVDVEDFYTLQLTVRGCLNLRESFEDFCRPRVLDSSCLHSGQQRGRLSAYKTTSFDSLPPVLRIYLDSPSGSQAKGHSGNADPYEYPPAIDLGEYITDPDSSSATWRYAAYGVYLRSQTSATYGYTFYLCPGKPNKWVEFAGDTVAPERQYNVFASCPVADPVSIVRKSSKAPYAKQGNVCGLIYIREDLRELILRSGDIHRLHSILSH</sequence>
<dbReference type="SUPFAM" id="SSF49599">
    <property type="entry name" value="TRAF domain-like"/>
    <property type="match status" value="1"/>
</dbReference>
<dbReference type="AlphaFoldDB" id="A0A1Y1VZX2"/>
<dbReference type="PROSITE" id="PS50235">
    <property type="entry name" value="USP_3"/>
    <property type="match status" value="1"/>
</dbReference>
<evidence type="ECO:0000313" key="2">
    <source>
        <dbReference type="EMBL" id="ORX66817.1"/>
    </source>
</evidence>
<dbReference type="InterPro" id="IPR050164">
    <property type="entry name" value="Peptidase_C19"/>
</dbReference>
<dbReference type="PANTHER" id="PTHR24006:SF644">
    <property type="entry name" value="UBIQUITIN CARBOXYL-TERMINAL HYDROLASE 7"/>
    <property type="match status" value="1"/>
</dbReference>
<dbReference type="InterPro" id="IPR008974">
    <property type="entry name" value="TRAF-like"/>
</dbReference>
<dbReference type="GO" id="GO:0005634">
    <property type="term" value="C:nucleus"/>
    <property type="evidence" value="ECO:0007669"/>
    <property type="project" value="TreeGrafter"/>
</dbReference>
<keyword evidence="3" id="KW-1185">Reference proteome</keyword>
<dbReference type="Pfam" id="PF00443">
    <property type="entry name" value="UCH"/>
    <property type="match status" value="1"/>
</dbReference>
<organism evidence="2 3">
    <name type="scientific">Linderina pennispora</name>
    <dbReference type="NCBI Taxonomy" id="61395"/>
    <lineage>
        <taxon>Eukaryota</taxon>
        <taxon>Fungi</taxon>
        <taxon>Fungi incertae sedis</taxon>
        <taxon>Zoopagomycota</taxon>
        <taxon>Kickxellomycotina</taxon>
        <taxon>Kickxellomycetes</taxon>
        <taxon>Kickxellales</taxon>
        <taxon>Kickxellaceae</taxon>
        <taxon>Linderina</taxon>
    </lineage>
</organism>
<name>A0A1Y1VZX2_9FUNG</name>
<gene>
    <name evidence="2" type="ORF">DL89DRAFT_305460</name>
</gene>
<dbReference type="Gene3D" id="3.90.70.10">
    <property type="entry name" value="Cysteine proteinases"/>
    <property type="match status" value="1"/>
</dbReference>